<evidence type="ECO:0000313" key="7">
    <source>
        <dbReference type="Proteomes" id="UP000326500"/>
    </source>
</evidence>
<dbReference type="CDD" id="cd00056">
    <property type="entry name" value="ENDO3c"/>
    <property type="match status" value="1"/>
</dbReference>
<dbReference type="SUPFAM" id="SSF48150">
    <property type="entry name" value="DNA-glycosylase"/>
    <property type="match status" value="1"/>
</dbReference>
<feature type="domain" description="HhH-GPD" evidence="5">
    <location>
        <begin position="40"/>
        <end position="199"/>
    </location>
</feature>
<dbReference type="Gene3D" id="1.10.340.30">
    <property type="entry name" value="Hypothetical protein, domain 2"/>
    <property type="match status" value="1"/>
</dbReference>
<dbReference type="InterPro" id="IPR011257">
    <property type="entry name" value="DNA_glycosylase"/>
</dbReference>
<name>A0A1G9AIT8_9EURY</name>
<keyword evidence="2" id="KW-0479">Metal-binding</keyword>
<protein>
    <submittedName>
        <fullName evidence="6">DNA-3-methyladenine glycosylase III</fullName>
    </submittedName>
</protein>
<sequence>MMAHLADDLLAIYGALRGAFGHQHWWPAETAFEAMIGAILAQNVSWKNAAKAVRNLEDAGMLDPELLAAADTAEIARLIVPSRFYNQKAERVREFARVYVAEFGADPVAMAAAETGALRRRLLSIKGLGKETVDSILLYACSKPIFVVDAYTRRIFSRYGLLPAGASYDLMQRFFMENLAPDVELFNDYHAQIVFLGNNICKKSPLCARCPIQEVHESLWCAEGMGAKDWNSGGD</sequence>
<evidence type="ECO:0000313" key="6">
    <source>
        <dbReference type="EMBL" id="SDK27296.1"/>
    </source>
</evidence>
<dbReference type="PIRSF" id="PIRSF001435">
    <property type="entry name" value="Nth"/>
    <property type="match status" value="1"/>
</dbReference>
<proteinExistence type="predicted"/>
<keyword evidence="4" id="KW-0411">Iron-sulfur</keyword>
<dbReference type="PANTHER" id="PTHR10359:SF19">
    <property type="entry name" value="DNA REPAIR GLYCOSYLASE MJ1434-RELATED"/>
    <property type="match status" value="1"/>
</dbReference>
<dbReference type="RefSeq" id="WP_066954414.1">
    <property type="nucleotide sequence ID" value="NZ_BCNX01000003.1"/>
</dbReference>
<dbReference type="PANTHER" id="PTHR10359">
    <property type="entry name" value="A/G-SPECIFIC ADENINE GLYCOSYLASE/ENDONUCLEASE III"/>
    <property type="match status" value="1"/>
</dbReference>
<evidence type="ECO:0000256" key="4">
    <source>
        <dbReference type="ARBA" id="ARBA00023014"/>
    </source>
</evidence>
<evidence type="ECO:0000256" key="1">
    <source>
        <dbReference type="ARBA" id="ARBA00022485"/>
    </source>
</evidence>
<dbReference type="GO" id="GO:0006284">
    <property type="term" value="P:base-excision repair"/>
    <property type="evidence" value="ECO:0007669"/>
    <property type="project" value="InterPro"/>
</dbReference>
<dbReference type="GO" id="GO:0003824">
    <property type="term" value="F:catalytic activity"/>
    <property type="evidence" value="ECO:0007669"/>
    <property type="project" value="InterPro"/>
</dbReference>
<evidence type="ECO:0000256" key="2">
    <source>
        <dbReference type="ARBA" id="ARBA00022723"/>
    </source>
</evidence>
<evidence type="ECO:0000256" key="3">
    <source>
        <dbReference type="ARBA" id="ARBA00023004"/>
    </source>
</evidence>
<dbReference type="Proteomes" id="UP000326500">
    <property type="component" value="Unassembled WGS sequence"/>
</dbReference>
<dbReference type="OrthoDB" id="19248at2157"/>
<dbReference type="AlphaFoldDB" id="A0A1G9AIT8"/>
<gene>
    <name evidence="6" type="ORF">SAMN04488571_10691</name>
</gene>
<keyword evidence="1" id="KW-0004">4Fe-4S</keyword>
<dbReference type="Pfam" id="PF00730">
    <property type="entry name" value="HhH-GPD"/>
    <property type="match status" value="1"/>
</dbReference>
<reference evidence="6 7" key="1">
    <citation type="submission" date="2016-10" db="EMBL/GenBank/DDBJ databases">
        <authorList>
            <person name="Varghese N."/>
            <person name="Submissions S."/>
        </authorList>
    </citation>
    <scope>NUCLEOTIDE SEQUENCE [LARGE SCALE GENOMIC DNA]</scope>
    <source>
        <strain evidence="6 7">DSM 2373</strain>
    </source>
</reference>
<accession>A0A1G9AIT8</accession>
<dbReference type="EMBL" id="FNFT01000006">
    <property type="protein sequence ID" value="SDK27296.1"/>
    <property type="molecule type" value="Genomic_DNA"/>
</dbReference>
<organism evidence="6 7">
    <name type="scientific">Methanoculleus thermophilus</name>
    <dbReference type="NCBI Taxonomy" id="2200"/>
    <lineage>
        <taxon>Archaea</taxon>
        <taxon>Methanobacteriati</taxon>
        <taxon>Methanobacteriota</taxon>
        <taxon>Stenosarchaea group</taxon>
        <taxon>Methanomicrobia</taxon>
        <taxon>Methanomicrobiales</taxon>
        <taxon>Methanomicrobiaceae</taxon>
        <taxon>Methanoculleus</taxon>
    </lineage>
</organism>
<keyword evidence="3" id="KW-0408">Iron</keyword>
<dbReference type="GO" id="GO:0046872">
    <property type="term" value="F:metal ion binding"/>
    <property type="evidence" value="ECO:0007669"/>
    <property type="project" value="UniProtKB-KW"/>
</dbReference>
<evidence type="ECO:0000259" key="5">
    <source>
        <dbReference type="SMART" id="SM00478"/>
    </source>
</evidence>
<dbReference type="GO" id="GO:0051539">
    <property type="term" value="F:4 iron, 4 sulfur cluster binding"/>
    <property type="evidence" value="ECO:0007669"/>
    <property type="project" value="UniProtKB-KW"/>
</dbReference>
<keyword evidence="7" id="KW-1185">Reference proteome</keyword>
<dbReference type="STRING" id="2200.GCA_001571405_00296"/>
<dbReference type="InterPro" id="IPR003265">
    <property type="entry name" value="HhH-GPD_domain"/>
</dbReference>
<dbReference type="Gene3D" id="1.10.1670.10">
    <property type="entry name" value="Helix-hairpin-Helix base-excision DNA repair enzymes (C-terminal)"/>
    <property type="match status" value="1"/>
</dbReference>
<dbReference type="InterPro" id="IPR023170">
    <property type="entry name" value="HhH_base_excis_C"/>
</dbReference>
<dbReference type="SMART" id="SM00478">
    <property type="entry name" value="ENDO3c"/>
    <property type="match status" value="1"/>
</dbReference>